<dbReference type="Pfam" id="PF00172">
    <property type="entry name" value="Zn_clus"/>
    <property type="match status" value="1"/>
</dbReference>
<dbReference type="GO" id="GO:0008270">
    <property type="term" value="F:zinc ion binding"/>
    <property type="evidence" value="ECO:0007669"/>
    <property type="project" value="InterPro"/>
</dbReference>
<keyword evidence="7" id="KW-0539">Nucleus</keyword>
<gene>
    <name evidence="9" type="ORF">GcM1_217021</name>
</gene>
<dbReference type="SMART" id="SM00066">
    <property type="entry name" value="GAL4"/>
    <property type="match status" value="1"/>
</dbReference>
<dbReference type="InterPro" id="IPR036864">
    <property type="entry name" value="Zn2-C6_fun-type_DNA-bd_sf"/>
</dbReference>
<name>A0A420ISZ5_9PEZI</name>
<dbReference type="GO" id="GO:0000981">
    <property type="term" value="F:DNA-binding transcription factor activity, RNA polymerase II-specific"/>
    <property type="evidence" value="ECO:0007669"/>
    <property type="project" value="InterPro"/>
</dbReference>
<dbReference type="Proteomes" id="UP000285326">
    <property type="component" value="Unassembled WGS sequence"/>
</dbReference>
<keyword evidence="5" id="KW-0238">DNA-binding</keyword>
<evidence type="ECO:0000256" key="7">
    <source>
        <dbReference type="ARBA" id="ARBA00023242"/>
    </source>
</evidence>
<dbReference type="AlphaFoldDB" id="A0A420ISZ5"/>
<dbReference type="PROSITE" id="PS00463">
    <property type="entry name" value="ZN2_CY6_FUNGAL_1"/>
    <property type="match status" value="1"/>
</dbReference>
<comment type="caution">
    <text evidence="9">The sequence shown here is derived from an EMBL/GenBank/DDBJ whole genome shotgun (WGS) entry which is preliminary data.</text>
</comment>
<reference evidence="9 10" key="1">
    <citation type="journal article" date="2018" name="BMC Genomics">
        <title>Comparative genome analyses reveal sequence features reflecting distinct modes of host-adaptation between dicot and monocot powdery mildew.</title>
        <authorList>
            <person name="Wu Y."/>
            <person name="Ma X."/>
            <person name="Pan Z."/>
            <person name="Kale S.D."/>
            <person name="Song Y."/>
            <person name="King H."/>
            <person name="Zhang Q."/>
            <person name="Presley C."/>
            <person name="Deng X."/>
            <person name="Wei C.I."/>
            <person name="Xiao S."/>
        </authorList>
    </citation>
    <scope>NUCLEOTIDE SEQUENCE [LARGE SCALE GENOMIC DNA]</scope>
    <source>
        <strain evidence="9">UMSG1</strain>
    </source>
</reference>
<keyword evidence="3" id="KW-0862">Zinc</keyword>
<comment type="subcellular location">
    <subcellularLocation>
        <location evidence="1">Nucleus</location>
    </subcellularLocation>
</comment>
<dbReference type="InterPro" id="IPR001138">
    <property type="entry name" value="Zn2Cys6_DnaBD"/>
</dbReference>
<organism evidence="9 10">
    <name type="scientific">Golovinomyces cichoracearum</name>
    <dbReference type="NCBI Taxonomy" id="62708"/>
    <lineage>
        <taxon>Eukaryota</taxon>
        <taxon>Fungi</taxon>
        <taxon>Dikarya</taxon>
        <taxon>Ascomycota</taxon>
        <taxon>Pezizomycotina</taxon>
        <taxon>Leotiomycetes</taxon>
        <taxon>Erysiphales</taxon>
        <taxon>Erysiphaceae</taxon>
        <taxon>Golovinomyces</taxon>
    </lineage>
</organism>
<evidence type="ECO:0000256" key="6">
    <source>
        <dbReference type="ARBA" id="ARBA00023163"/>
    </source>
</evidence>
<evidence type="ECO:0000259" key="8">
    <source>
        <dbReference type="PROSITE" id="PS50048"/>
    </source>
</evidence>
<keyword evidence="6" id="KW-0804">Transcription</keyword>
<sequence>MSSKRSNPDKDLHSRSCKKLKIEHADKFSFTVKERLASSTRTGQACNRCKVRKIRCDGHPGGCSPCLQNNTECFTTDRITGRATCRGYIENLEQQIRELHSYNRKLEQRLREVDSLKFLEEYNGGSNSSQSVHTTQDLNSFPHSMPQQQPKMGVNRFSEQMPASKLTLLADDPQNTSDGIKGSSPISGAVLSILGMGIDIADHISEDFDKATEYHRFQAGPRKNKAAAEAEGRYISGIILQGVLPSFSFPSLTESHATSKLVLGLLFVHSKLARKKIHKMCNSSFHPNVA</sequence>
<dbReference type="GO" id="GO:0005634">
    <property type="term" value="C:nucleus"/>
    <property type="evidence" value="ECO:0007669"/>
    <property type="project" value="UniProtKB-SubCell"/>
</dbReference>
<protein>
    <submittedName>
        <fullName evidence="9">Transcriptional activator</fullName>
    </submittedName>
</protein>
<evidence type="ECO:0000256" key="5">
    <source>
        <dbReference type="ARBA" id="ARBA00023125"/>
    </source>
</evidence>
<feature type="domain" description="Zn(2)-C6 fungal-type" evidence="8">
    <location>
        <begin position="45"/>
        <end position="73"/>
    </location>
</feature>
<evidence type="ECO:0000256" key="3">
    <source>
        <dbReference type="ARBA" id="ARBA00022833"/>
    </source>
</evidence>
<dbReference type="Gene3D" id="4.10.240.10">
    <property type="entry name" value="Zn(2)-C6 fungal-type DNA-binding domain"/>
    <property type="match status" value="1"/>
</dbReference>
<evidence type="ECO:0000256" key="2">
    <source>
        <dbReference type="ARBA" id="ARBA00022723"/>
    </source>
</evidence>
<keyword evidence="4" id="KW-0805">Transcription regulation</keyword>
<dbReference type="InterPro" id="IPR052202">
    <property type="entry name" value="Yeast_MetPath_Reg"/>
</dbReference>
<dbReference type="PANTHER" id="PTHR47782">
    <property type="entry name" value="ZN(II)2CYS6 TRANSCRIPTION FACTOR (EUROFUNG)-RELATED"/>
    <property type="match status" value="1"/>
</dbReference>
<dbReference type="EMBL" id="MCBS01021766">
    <property type="protein sequence ID" value="RKF77651.1"/>
    <property type="molecule type" value="Genomic_DNA"/>
</dbReference>
<evidence type="ECO:0000256" key="1">
    <source>
        <dbReference type="ARBA" id="ARBA00004123"/>
    </source>
</evidence>
<evidence type="ECO:0000313" key="9">
    <source>
        <dbReference type="EMBL" id="RKF77651.1"/>
    </source>
</evidence>
<dbReference type="PANTHER" id="PTHR47782:SF1">
    <property type="entry name" value="PYRIMIDINE PATHWAY REGULATORY PROTEIN 1"/>
    <property type="match status" value="1"/>
</dbReference>
<dbReference type="PROSITE" id="PS50048">
    <property type="entry name" value="ZN2_CY6_FUNGAL_2"/>
    <property type="match status" value="1"/>
</dbReference>
<dbReference type="CDD" id="cd00067">
    <property type="entry name" value="GAL4"/>
    <property type="match status" value="1"/>
</dbReference>
<dbReference type="SUPFAM" id="SSF57701">
    <property type="entry name" value="Zn2/Cys6 DNA-binding domain"/>
    <property type="match status" value="1"/>
</dbReference>
<evidence type="ECO:0000256" key="4">
    <source>
        <dbReference type="ARBA" id="ARBA00023015"/>
    </source>
</evidence>
<keyword evidence="2" id="KW-0479">Metal-binding</keyword>
<accession>A0A420ISZ5</accession>
<dbReference type="GO" id="GO:0045944">
    <property type="term" value="P:positive regulation of transcription by RNA polymerase II"/>
    <property type="evidence" value="ECO:0007669"/>
    <property type="project" value="TreeGrafter"/>
</dbReference>
<proteinExistence type="predicted"/>
<dbReference type="GO" id="GO:0043565">
    <property type="term" value="F:sequence-specific DNA binding"/>
    <property type="evidence" value="ECO:0007669"/>
    <property type="project" value="TreeGrafter"/>
</dbReference>
<evidence type="ECO:0000313" key="10">
    <source>
        <dbReference type="Proteomes" id="UP000285326"/>
    </source>
</evidence>